<keyword evidence="2 5" id="KW-0812">Transmembrane</keyword>
<evidence type="ECO:0000256" key="2">
    <source>
        <dbReference type="ARBA" id="ARBA00022692"/>
    </source>
</evidence>
<dbReference type="AlphaFoldDB" id="A0A8B7PDD1"/>
<keyword evidence="3 5" id="KW-1133">Transmembrane helix</keyword>
<organism evidence="6 7">
    <name type="scientific">Hyalella azteca</name>
    <name type="common">Amphipod</name>
    <dbReference type="NCBI Taxonomy" id="294128"/>
    <lineage>
        <taxon>Eukaryota</taxon>
        <taxon>Metazoa</taxon>
        <taxon>Ecdysozoa</taxon>
        <taxon>Arthropoda</taxon>
        <taxon>Crustacea</taxon>
        <taxon>Multicrustacea</taxon>
        <taxon>Malacostraca</taxon>
        <taxon>Eumalacostraca</taxon>
        <taxon>Peracarida</taxon>
        <taxon>Amphipoda</taxon>
        <taxon>Senticaudata</taxon>
        <taxon>Talitrida</taxon>
        <taxon>Talitroidea</taxon>
        <taxon>Hyalellidae</taxon>
        <taxon>Hyalella</taxon>
    </lineage>
</organism>
<dbReference type="PANTHER" id="PTHR23423">
    <property type="entry name" value="ORGANIC SOLUTE TRANSPORTER-RELATED"/>
    <property type="match status" value="1"/>
</dbReference>
<evidence type="ECO:0000313" key="6">
    <source>
        <dbReference type="Proteomes" id="UP000694843"/>
    </source>
</evidence>
<feature type="transmembrane region" description="Helical" evidence="5">
    <location>
        <begin position="104"/>
        <end position="126"/>
    </location>
</feature>
<feature type="transmembrane region" description="Helical" evidence="5">
    <location>
        <begin position="138"/>
        <end position="156"/>
    </location>
</feature>
<feature type="transmembrane region" description="Helical" evidence="5">
    <location>
        <begin position="314"/>
        <end position="339"/>
    </location>
</feature>
<dbReference type="OMA" id="IWISGAS"/>
<keyword evidence="6" id="KW-1185">Reference proteome</keyword>
<feature type="transmembrane region" description="Helical" evidence="5">
    <location>
        <begin position="70"/>
        <end position="92"/>
    </location>
</feature>
<comment type="subcellular location">
    <subcellularLocation>
        <location evidence="1">Membrane</location>
        <topology evidence="1">Multi-pass membrane protein</topology>
    </subcellularLocation>
</comment>
<accession>A0A8B7PDD1</accession>
<evidence type="ECO:0000256" key="1">
    <source>
        <dbReference type="ARBA" id="ARBA00004141"/>
    </source>
</evidence>
<feature type="transmembrane region" description="Helical" evidence="5">
    <location>
        <begin position="240"/>
        <end position="265"/>
    </location>
</feature>
<evidence type="ECO:0000256" key="5">
    <source>
        <dbReference type="SAM" id="Phobius"/>
    </source>
</evidence>
<keyword evidence="4 5" id="KW-0472">Membrane</keyword>
<dbReference type="KEGG" id="hazt:108679879"/>
<sequence>MNMAGDTSSSFIPHYTYNPVMETTELMINATHVVRAAVLDPMMARECTKEVRNFQPSNAQFIEILGPAGYVMMAMAGIGLLILIAVFIDTVLRMQKVVRREHKSCVTFVLSVYPVLGLCTFLGILFPKADSVMDVSSQLWFALCMLQFFKLTLVYFGGETKFVQSLEGKVLPWRGPPCCCWPCCWPFCPKRPVNKRQIRFIKLLLYQHPIVQSMMTIIGISLWKEGLYSFGDFSPYKGHVYVFTITTTSFLLALWAFIVMFKASIPELRRYHYGRKILVFQLCLVFLRFQALIFGVILLPAGAIPCVPPISPKVYANTILCCLLMGQLVILSVLARFIYLQPMPDIDSDQKVPQSLEDQKLRLAETENGNIASNDTEEFLAVQQLSQETA</sequence>
<dbReference type="Pfam" id="PF03619">
    <property type="entry name" value="Solute_trans_a"/>
    <property type="match status" value="1"/>
</dbReference>
<name>A0A8B7PDD1_HYAAZ</name>
<reference evidence="7" key="1">
    <citation type="submission" date="2025-08" db="UniProtKB">
        <authorList>
            <consortium name="RefSeq"/>
        </authorList>
    </citation>
    <scope>IDENTIFICATION</scope>
    <source>
        <tissue evidence="7">Whole organism</tissue>
    </source>
</reference>
<evidence type="ECO:0000256" key="4">
    <source>
        <dbReference type="ARBA" id="ARBA00023136"/>
    </source>
</evidence>
<feature type="transmembrane region" description="Helical" evidence="5">
    <location>
        <begin position="277"/>
        <end position="302"/>
    </location>
</feature>
<dbReference type="Proteomes" id="UP000694843">
    <property type="component" value="Unplaced"/>
</dbReference>
<dbReference type="GeneID" id="108679879"/>
<dbReference type="RefSeq" id="XP_018024103.1">
    <property type="nucleotide sequence ID" value="XM_018168614.2"/>
</dbReference>
<dbReference type="SMART" id="SM01417">
    <property type="entry name" value="Solute_trans_a"/>
    <property type="match status" value="1"/>
</dbReference>
<evidence type="ECO:0000313" key="7">
    <source>
        <dbReference type="RefSeq" id="XP_018024103.1"/>
    </source>
</evidence>
<dbReference type="OrthoDB" id="5832279at2759"/>
<gene>
    <name evidence="7" type="primary">LOC108679879</name>
</gene>
<dbReference type="GO" id="GO:0016020">
    <property type="term" value="C:membrane"/>
    <property type="evidence" value="ECO:0007669"/>
    <property type="project" value="UniProtKB-SubCell"/>
</dbReference>
<evidence type="ECO:0000256" key="3">
    <source>
        <dbReference type="ARBA" id="ARBA00022989"/>
    </source>
</evidence>
<dbReference type="InterPro" id="IPR005178">
    <property type="entry name" value="Ostalpha/TMEM184C"/>
</dbReference>
<feature type="transmembrane region" description="Helical" evidence="5">
    <location>
        <begin position="200"/>
        <end position="220"/>
    </location>
</feature>
<proteinExistence type="predicted"/>
<protein>
    <submittedName>
        <fullName evidence="7">Organic solute transporter subunit alpha</fullName>
    </submittedName>
</protein>